<accession>A0A117NFF4</accession>
<organism evidence="2">
    <name type="scientific">Picea glauca</name>
    <name type="common">White spruce</name>
    <name type="synonym">Pinus glauca</name>
    <dbReference type="NCBI Taxonomy" id="3330"/>
    <lineage>
        <taxon>Eukaryota</taxon>
        <taxon>Viridiplantae</taxon>
        <taxon>Streptophyta</taxon>
        <taxon>Embryophyta</taxon>
        <taxon>Tracheophyta</taxon>
        <taxon>Spermatophyta</taxon>
        <taxon>Pinopsida</taxon>
        <taxon>Pinidae</taxon>
        <taxon>Conifers I</taxon>
        <taxon>Pinales</taxon>
        <taxon>Pinaceae</taxon>
        <taxon>Picea</taxon>
    </lineage>
</organism>
<geneLocation type="mitochondrion" evidence="2"/>
<protein>
    <submittedName>
        <fullName evidence="2">Uncharacterized protein</fullName>
    </submittedName>
</protein>
<keyword evidence="2" id="KW-0496">Mitochondrion</keyword>
<feature type="region of interest" description="Disordered" evidence="1">
    <location>
        <begin position="1"/>
        <end position="28"/>
    </location>
</feature>
<proteinExistence type="predicted"/>
<evidence type="ECO:0000313" key="2">
    <source>
        <dbReference type="EMBL" id="KUM45127.1"/>
    </source>
</evidence>
<gene>
    <name evidence="2" type="ORF">ABT39_MTgene4046</name>
</gene>
<comment type="caution">
    <text evidence="2">The sequence shown here is derived from an EMBL/GenBank/DDBJ whole genome shotgun (WGS) entry which is preliminary data.</text>
</comment>
<dbReference type="EMBL" id="LKAM01000030">
    <property type="protein sequence ID" value="KUM45127.1"/>
    <property type="molecule type" value="Genomic_DNA"/>
</dbReference>
<feature type="region of interest" description="Disordered" evidence="1">
    <location>
        <begin position="79"/>
        <end position="113"/>
    </location>
</feature>
<reference evidence="2" key="1">
    <citation type="journal article" date="2015" name="Genome Biol. Evol.">
        <title>Organellar Genomes of White Spruce (Picea glauca): Assembly and Annotation.</title>
        <authorList>
            <person name="Jackman S.D."/>
            <person name="Warren R.L."/>
            <person name="Gibb E.A."/>
            <person name="Vandervalk B.P."/>
            <person name="Mohamadi H."/>
            <person name="Chu J."/>
            <person name="Raymond A."/>
            <person name="Pleasance S."/>
            <person name="Coope R."/>
            <person name="Wildung M.R."/>
            <person name="Ritland C.E."/>
            <person name="Bousquet J."/>
            <person name="Jones S.J."/>
            <person name="Bohlmann J."/>
            <person name="Birol I."/>
        </authorList>
    </citation>
    <scope>NUCLEOTIDE SEQUENCE [LARGE SCALE GENOMIC DNA]</scope>
    <source>
        <tissue evidence="2">Flushing bud</tissue>
    </source>
</reference>
<sequence>MGHEPGSPAVLSPAVNSPSRVKSGMSPLNAQASVSPVLSPMHYSVANSLPPQGLYLVREGSTFPLSNFLTAETHIAISPASESEDAHNVAAQTENPKTDGDPMNAPIPLNLER</sequence>
<dbReference type="AlphaFoldDB" id="A0A117NFF4"/>
<evidence type="ECO:0000256" key="1">
    <source>
        <dbReference type="SAM" id="MobiDB-lite"/>
    </source>
</evidence>
<name>A0A117NFF4_PICGL</name>
<feature type="compositionally biased region" description="Polar residues" evidence="1">
    <location>
        <begin position="14"/>
        <end position="28"/>
    </location>
</feature>